<gene>
    <name evidence="3" type="ORF">ADH66_04825</name>
    <name evidence="4" type="ORF">I5Q82_14895</name>
</gene>
<dbReference type="Proteomes" id="UP000196710">
    <property type="component" value="Chromosome"/>
</dbReference>
<accession>A0A1Z2XNL6</accession>
<dbReference type="GO" id="GO:0000155">
    <property type="term" value="F:phosphorelay sensor kinase activity"/>
    <property type="evidence" value="ECO:0007669"/>
    <property type="project" value="InterPro"/>
</dbReference>
<reference evidence="3" key="1">
    <citation type="journal article" date="2017" name="Genome Announc.">
        <title>High-Quality Whole-Genome Sequences of the Oligo-Mouse-Microbiota Bacterial Community.</title>
        <authorList>
            <person name="Garzetti D."/>
            <person name="Brugiroux S."/>
            <person name="Bunk B."/>
            <person name="Pukall R."/>
            <person name="McCoy K.D."/>
            <person name="Macpherson A.J."/>
            <person name="Stecher B."/>
        </authorList>
    </citation>
    <scope>NUCLEOTIDE SEQUENCE</scope>
    <source>
        <strain evidence="3">KB18</strain>
    </source>
</reference>
<dbReference type="EMBL" id="CP065321">
    <property type="protein sequence ID" value="QQR29327.1"/>
    <property type="molecule type" value="Genomic_DNA"/>
</dbReference>
<reference evidence="4 6" key="3">
    <citation type="submission" date="2020-11" db="EMBL/GenBank/DDBJ databases">
        <title>Closed and high quality bacterial genomes of the OMM12 community.</title>
        <authorList>
            <person name="Marbouty M."/>
            <person name="Lamy-Besnier Q."/>
            <person name="Debarbieux L."/>
            <person name="Koszul R."/>
        </authorList>
    </citation>
    <scope>NUCLEOTIDE SEQUENCE [LARGE SCALE GENOMIC DNA]</scope>
    <source>
        <strain evidence="4 6">KB18</strain>
    </source>
</reference>
<proteinExistence type="predicted"/>
<keyword evidence="1" id="KW-0472">Membrane</keyword>
<evidence type="ECO:0000313" key="4">
    <source>
        <dbReference type="EMBL" id="QQR29327.1"/>
    </source>
</evidence>
<keyword evidence="1" id="KW-0812">Transmembrane</keyword>
<name>A0A1Z2XNL6_9FIRM</name>
<dbReference type="PANTHER" id="PTHR34220:SF7">
    <property type="entry name" value="SENSOR HISTIDINE KINASE YPDA"/>
    <property type="match status" value="1"/>
</dbReference>
<dbReference type="Gene3D" id="6.10.340.10">
    <property type="match status" value="1"/>
</dbReference>
<evidence type="ECO:0000313" key="6">
    <source>
        <dbReference type="Proteomes" id="UP000596035"/>
    </source>
</evidence>
<dbReference type="Gene3D" id="3.30.450.20">
    <property type="entry name" value="PAS domain"/>
    <property type="match status" value="1"/>
</dbReference>
<feature type="transmembrane region" description="Helical" evidence="1">
    <location>
        <begin position="290"/>
        <end position="313"/>
    </location>
</feature>
<organism evidence="4 6">
    <name type="scientific">Acutalibacter muris</name>
    <dbReference type="NCBI Taxonomy" id="1796620"/>
    <lineage>
        <taxon>Bacteria</taxon>
        <taxon>Bacillati</taxon>
        <taxon>Bacillota</taxon>
        <taxon>Clostridia</taxon>
        <taxon>Eubacteriales</taxon>
        <taxon>Acutalibacteraceae</taxon>
        <taxon>Acutalibacter</taxon>
    </lineage>
</organism>
<feature type="transmembrane region" description="Helical" evidence="1">
    <location>
        <begin position="7"/>
        <end position="30"/>
    </location>
</feature>
<dbReference type="InterPro" id="IPR050640">
    <property type="entry name" value="Bact_2-comp_sensor_kinase"/>
</dbReference>
<reference evidence="5" key="2">
    <citation type="submission" date="2017-05" db="EMBL/GenBank/DDBJ databases">
        <title>Improved OligoMM genomes.</title>
        <authorList>
            <person name="Garzetti D."/>
        </authorList>
    </citation>
    <scope>NUCLEOTIDE SEQUENCE [LARGE SCALE GENOMIC DNA]</scope>
    <source>
        <strain evidence="5">KB18</strain>
    </source>
</reference>
<keyword evidence="4" id="KW-0808">Transferase</keyword>
<dbReference type="Pfam" id="PF02518">
    <property type="entry name" value="HATPase_c"/>
    <property type="match status" value="1"/>
</dbReference>
<dbReference type="GO" id="GO:0016020">
    <property type="term" value="C:membrane"/>
    <property type="evidence" value="ECO:0007669"/>
    <property type="project" value="InterPro"/>
</dbReference>
<evidence type="ECO:0000256" key="1">
    <source>
        <dbReference type="SAM" id="Phobius"/>
    </source>
</evidence>
<feature type="domain" description="Histidine kinase/HSP90-like ATPase" evidence="2">
    <location>
        <begin position="468"/>
        <end position="585"/>
    </location>
</feature>
<keyword evidence="1" id="KW-1133">Transmembrane helix</keyword>
<dbReference type="Proteomes" id="UP000596035">
    <property type="component" value="Chromosome"/>
</dbReference>
<dbReference type="EMBL" id="CP021422">
    <property type="protein sequence ID" value="ASB40038.1"/>
    <property type="molecule type" value="Genomic_DNA"/>
</dbReference>
<dbReference type="KEGG" id="amur:ADH66_04825"/>
<dbReference type="RefSeq" id="WP_066534988.1">
    <property type="nucleotide sequence ID" value="NZ_CP021422.1"/>
</dbReference>
<keyword evidence="5" id="KW-1185">Reference proteome</keyword>
<dbReference type="SMART" id="SM00387">
    <property type="entry name" value="HATPase_c"/>
    <property type="match status" value="1"/>
</dbReference>
<keyword evidence="4" id="KW-0418">Kinase</keyword>
<dbReference type="Pfam" id="PF06580">
    <property type="entry name" value="His_kinase"/>
    <property type="match status" value="1"/>
</dbReference>
<evidence type="ECO:0000313" key="3">
    <source>
        <dbReference type="EMBL" id="ASB40038.1"/>
    </source>
</evidence>
<dbReference type="InterPro" id="IPR036890">
    <property type="entry name" value="HATPase_C_sf"/>
</dbReference>
<dbReference type="Gene3D" id="3.30.565.10">
    <property type="entry name" value="Histidine kinase-like ATPase, C-terminal domain"/>
    <property type="match status" value="1"/>
</dbReference>
<dbReference type="InterPro" id="IPR003594">
    <property type="entry name" value="HATPase_dom"/>
</dbReference>
<dbReference type="AlphaFoldDB" id="A0A1Z2XNL6"/>
<dbReference type="SUPFAM" id="SSF55874">
    <property type="entry name" value="ATPase domain of HSP90 chaperone/DNA topoisomerase II/histidine kinase"/>
    <property type="match status" value="1"/>
</dbReference>
<evidence type="ECO:0000313" key="5">
    <source>
        <dbReference type="Proteomes" id="UP000196710"/>
    </source>
</evidence>
<protein>
    <submittedName>
        <fullName evidence="3 4">Histidine kinase</fullName>
    </submittedName>
</protein>
<sequence length="592" mass="67676">MSLKKKLMLTMIGIAVLPIVLLGSFCYGYFKQVLLTDIQQSELQHNSQTIYVMDSFFQSLEKISDSLLMNPQLTEALERAYSGPTARVLNYRDKQNIEDVLYRNGYYLDNRIATIAVFPENSDMFYYCTKHTINPNYDVKEESWYEEVVENEGALTLIGVHENLLVQPDSTGENRYCVTLGRSLHSPRSSRLLGVVLINVGVQDLRKLWPQRQEDPQERFYLLDSHSRVVYSDIEEEIGGMFFMPELGGGVTTARVDGALCDIMVSESSNPGWKGVKLIMRSKLNREIAAMPYISILLGLLLICLAVVMAHFLSKVITRPLQELYTKLCSFEAQKSGADFRENQVGIKGLSNSYNSMIEEINNLTVRNYETQTRLRKTELLALQFQINPHFVYNTISSIKWMAEMQGSKRMVTALESLIKLLQFSSKNDRDMVPIRDEVLFIKDYLNLINLKYFDKIQADIKMGPDTEDCATLRFLLQPIVENSICHGFSEFKQPYQDAAISVDIRRDSGRIVYEVTDNGKGMTQEQIQRALESEHPASSLSFNKIGLYNVQKRIQYTFGSQYGVRIDSKPGEYTRVLVEIPARAYKEGDNE</sequence>
<dbReference type="InterPro" id="IPR010559">
    <property type="entry name" value="Sig_transdc_His_kin_internal"/>
</dbReference>
<evidence type="ECO:0000259" key="2">
    <source>
        <dbReference type="SMART" id="SM00387"/>
    </source>
</evidence>
<dbReference type="PANTHER" id="PTHR34220">
    <property type="entry name" value="SENSOR HISTIDINE KINASE YPDA"/>
    <property type="match status" value="1"/>
</dbReference>